<dbReference type="EMBL" id="NTYW01000004">
    <property type="protein sequence ID" value="PES42183.1"/>
    <property type="molecule type" value="Genomic_DNA"/>
</dbReference>
<proteinExistence type="predicted"/>
<reference evidence="1 2" key="1">
    <citation type="submission" date="2017-09" db="EMBL/GenBank/DDBJ databases">
        <title>Large-scale bioinformatics analysis of Bacillus genomes uncovers conserved roles of natural products in bacterial physiology.</title>
        <authorList>
            <consortium name="Agbiome Team Llc"/>
            <person name="Bleich R.M."/>
            <person name="Kirk G.J."/>
            <person name="Santa Maria K.C."/>
            <person name="Allen S.E."/>
            <person name="Farag S."/>
            <person name="Shank E.A."/>
            <person name="Bowers A."/>
        </authorList>
    </citation>
    <scope>NUCLEOTIDE SEQUENCE [LARGE SCALE GENOMIC DNA]</scope>
    <source>
        <strain evidence="1 2">AFS003013</strain>
    </source>
</reference>
<name>A0AAE5UDL4_PRIMG</name>
<dbReference type="AlphaFoldDB" id="A0AAE5UDL4"/>
<evidence type="ECO:0000313" key="2">
    <source>
        <dbReference type="Proteomes" id="UP000220341"/>
    </source>
</evidence>
<gene>
    <name evidence="1" type="ORF">CN497_05215</name>
</gene>
<organism evidence="1 2">
    <name type="scientific">Priestia megaterium</name>
    <name type="common">Bacillus megaterium</name>
    <dbReference type="NCBI Taxonomy" id="1404"/>
    <lineage>
        <taxon>Bacteria</taxon>
        <taxon>Bacillati</taxon>
        <taxon>Bacillota</taxon>
        <taxon>Bacilli</taxon>
        <taxon>Bacillales</taxon>
        <taxon>Bacillaceae</taxon>
        <taxon>Priestia</taxon>
    </lineage>
</organism>
<dbReference type="RefSeq" id="WP_098277754.1">
    <property type="nucleotide sequence ID" value="NZ_JACAFM010000001.1"/>
</dbReference>
<protein>
    <submittedName>
        <fullName evidence="1">Uncharacterized protein</fullName>
    </submittedName>
</protein>
<comment type="caution">
    <text evidence="1">The sequence shown here is derived from an EMBL/GenBank/DDBJ whole genome shotgun (WGS) entry which is preliminary data.</text>
</comment>
<evidence type="ECO:0000313" key="1">
    <source>
        <dbReference type="EMBL" id="PES42183.1"/>
    </source>
</evidence>
<dbReference type="Proteomes" id="UP000220341">
    <property type="component" value="Unassembled WGS sequence"/>
</dbReference>
<sequence>MNHFLNRIAKDLTNKNLERYWPNFELVAYALYDKNSVFLFNHPRYNQVPLKTYKILKWDKQFVGNTLILFDGYPTAIADMELYDDYEGLFSILVHELFHGNQYIKEEKRFPDEILGITYPLTKENVEIRNRERKNLYNALLETHISKKKHYLKKFIRLREKRSEGIKEHLTYENLIESVEGPAWYVEIKAFSEKSPLANDLILKKYGKNLIDVVESTSNIRRSCYSSGLFMCLLLDELSPDWKESFFGTKTTLFDLIKRLNIAPQKQAIEDVQISPETEAAVNFAVESRKKEFDEFEEQIGTHLFIEGEIIALSFDPMNIVPLDGRLLHKNYIKVRINNQEYLVQQPSLTYCAGGLKNINKLLIVLKDKPLETGDSLVITGIGELMGQYTIQEDTINLVVK</sequence>
<accession>A0AAE5UDL4</accession>